<evidence type="ECO:0000259" key="5">
    <source>
        <dbReference type="SMART" id="SM00014"/>
    </source>
</evidence>
<feature type="transmembrane region" description="Helical" evidence="4">
    <location>
        <begin position="210"/>
        <end position="230"/>
    </location>
</feature>
<dbReference type="PANTHER" id="PTHR14969">
    <property type="entry name" value="SPHINGOSINE-1-PHOSPHATE PHOSPHOHYDROLASE"/>
    <property type="match status" value="1"/>
</dbReference>
<dbReference type="EMBL" id="NOWC01000001">
    <property type="protein sequence ID" value="OZS76545.1"/>
    <property type="molecule type" value="Genomic_DNA"/>
</dbReference>
<evidence type="ECO:0000256" key="1">
    <source>
        <dbReference type="ARBA" id="ARBA00012374"/>
    </source>
</evidence>
<dbReference type="InterPro" id="IPR036938">
    <property type="entry name" value="PAP2/HPO_sf"/>
</dbReference>
<dbReference type="EC" id="3.6.1.27" evidence="1"/>
<feature type="transmembrane region" description="Helical" evidence="4">
    <location>
        <begin position="50"/>
        <end position="68"/>
    </location>
</feature>
<feature type="transmembrane region" description="Helical" evidence="4">
    <location>
        <begin position="183"/>
        <end position="204"/>
    </location>
</feature>
<feature type="transmembrane region" description="Helical" evidence="4">
    <location>
        <begin position="157"/>
        <end position="178"/>
    </location>
</feature>
<reference evidence="7 8" key="1">
    <citation type="submission" date="2017-07" db="EMBL/GenBank/DDBJ databases">
        <title>blaIMP-27 on transferable plasmids in Proteus mirabilis and Providencia rettgeri.</title>
        <authorList>
            <person name="Potter R."/>
        </authorList>
    </citation>
    <scope>NUCLEOTIDE SEQUENCE [LARGE SCALE GENOMIC DNA]</scope>
    <source>
        <strain evidence="7 8">PR1</strain>
    </source>
</reference>
<dbReference type="SUPFAM" id="SSF48317">
    <property type="entry name" value="Acid phosphatase/Vanadium-dependent haloperoxidase"/>
    <property type="match status" value="1"/>
</dbReference>
<dbReference type="Proteomes" id="UP000216001">
    <property type="component" value="Unassembled WGS sequence"/>
</dbReference>
<evidence type="ECO:0000256" key="2">
    <source>
        <dbReference type="ARBA" id="ARBA00032707"/>
    </source>
</evidence>
<keyword evidence="4" id="KW-1133">Transmembrane helix</keyword>
<dbReference type="SMART" id="SM00014">
    <property type="entry name" value="acidPPc"/>
    <property type="match status" value="1"/>
</dbReference>
<protein>
    <recommendedName>
        <fullName evidence="1">undecaprenyl-diphosphate phosphatase</fullName>
        <ecNumber evidence="1">3.6.1.27</ecNumber>
    </recommendedName>
    <alternativeName>
        <fullName evidence="2">Undecaprenyl pyrophosphate phosphatase</fullName>
    </alternativeName>
</protein>
<evidence type="ECO:0000256" key="3">
    <source>
        <dbReference type="ARBA" id="ARBA00047594"/>
    </source>
</evidence>
<dbReference type="RefSeq" id="WP_094960539.1">
    <property type="nucleotide sequence ID" value="NZ_ABDWLN020000006.1"/>
</dbReference>
<keyword evidence="4" id="KW-0812">Transmembrane</keyword>
<dbReference type="Proteomes" id="UP000834611">
    <property type="component" value="Unassembled WGS sequence"/>
</dbReference>
<evidence type="ECO:0000313" key="6">
    <source>
        <dbReference type="EMBL" id="CAB5681328.1"/>
    </source>
</evidence>
<reference evidence="6" key="2">
    <citation type="submission" date="2020-05" db="EMBL/GenBank/DDBJ databases">
        <authorList>
            <person name="Delgado-Blas J."/>
        </authorList>
    </citation>
    <scope>NUCLEOTIDE SEQUENCE</scope>
    <source>
        <strain evidence="6">BB1453</strain>
    </source>
</reference>
<comment type="catalytic activity">
    <reaction evidence="3">
        <text>di-trans,octa-cis-undecaprenyl diphosphate + H2O = di-trans,octa-cis-undecaprenyl phosphate + phosphate + H(+)</text>
        <dbReference type="Rhea" id="RHEA:28094"/>
        <dbReference type="ChEBI" id="CHEBI:15377"/>
        <dbReference type="ChEBI" id="CHEBI:15378"/>
        <dbReference type="ChEBI" id="CHEBI:43474"/>
        <dbReference type="ChEBI" id="CHEBI:58405"/>
        <dbReference type="ChEBI" id="CHEBI:60392"/>
        <dbReference type="EC" id="3.6.1.27"/>
    </reaction>
</comment>
<keyword evidence="4" id="KW-0472">Membrane</keyword>
<name>A0A264VZ14_PRORE</name>
<keyword evidence="6" id="KW-0378">Hydrolase</keyword>
<dbReference type="EMBL" id="CAHPSF010000002">
    <property type="protein sequence ID" value="CAB5681328.1"/>
    <property type="molecule type" value="Genomic_DNA"/>
</dbReference>
<dbReference type="Gene3D" id="1.20.144.10">
    <property type="entry name" value="Phosphatidic acid phosphatase type 2/haloperoxidase"/>
    <property type="match status" value="1"/>
</dbReference>
<comment type="caution">
    <text evidence="7">The sequence shown here is derived from an EMBL/GenBank/DDBJ whole genome shotgun (WGS) entry which is preliminary data.</text>
</comment>
<feature type="domain" description="Phosphatidic acid phosphatase type 2/haloperoxidase" evidence="5">
    <location>
        <begin position="78"/>
        <end position="227"/>
    </location>
</feature>
<organism evidence="7 8">
    <name type="scientific">Providencia rettgeri</name>
    <dbReference type="NCBI Taxonomy" id="587"/>
    <lineage>
        <taxon>Bacteria</taxon>
        <taxon>Pseudomonadati</taxon>
        <taxon>Pseudomonadota</taxon>
        <taxon>Gammaproteobacteria</taxon>
        <taxon>Enterobacterales</taxon>
        <taxon>Morganellaceae</taxon>
        <taxon>Providencia</taxon>
    </lineage>
</organism>
<dbReference type="PANTHER" id="PTHR14969:SF54">
    <property type="entry name" value="PHOSPHATIDYLGLYCEROPHOSPHATASE B"/>
    <property type="match status" value="1"/>
</dbReference>
<dbReference type="GO" id="GO:0050380">
    <property type="term" value="F:undecaprenyl-diphosphatase activity"/>
    <property type="evidence" value="ECO:0007669"/>
    <property type="project" value="UniProtKB-EC"/>
</dbReference>
<dbReference type="AlphaFoldDB" id="A0A264VZ14"/>
<proteinExistence type="predicted"/>
<accession>A0A264VZ14</accession>
<evidence type="ECO:0000313" key="7">
    <source>
        <dbReference type="EMBL" id="OZS76545.1"/>
    </source>
</evidence>
<dbReference type="CDD" id="cd01610">
    <property type="entry name" value="PAP2_like"/>
    <property type="match status" value="1"/>
</dbReference>
<dbReference type="Pfam" id="PF01569">
    <property type="entry name" value="PAP2"/>
    <property type="match status" value="1"/>
</dbReference>
<dbReference type="GO" id="GO:0005886">
    <property type="term" value="C:plasma membrane"/>
    <property type="evidence" value="ECO:0007669"/>
    <property type="project" value="TreeGrafter"/>
</dbReference>
<dbReference type="STRING" id="587.RB151_023200"/>
<dbReference type="InterPro" id="IPR000326">
    <property type="entry name" value="PAP2/HPO"/>
</dbReference>
<gene>
    <name evidence="6" type="primary">pgpB</name>
    <name evidence="7" type="ORF">CHI95_01580</name>
    <name evidence="6" type="ORF">GHA_01300</name>
</gene>
<evidence type="ECO:0000313" key="8">
    <source>
        <dbReference type="Proteomes" id="UP000216001"/>
    </source>
</evidence>
<evidence type="ECO:0000256" key="4">
    <source>
        <dbReference type="SAM" id="Phobius"/>
    </source>
</evidence>
<dbReference type="GeneID" id="92274879"/>
<sequence>MKKTVLVVCTFALLLIMPPMVMIVTGWHWSPETQFNSMKWILWLTDTAGAPYSILTSLLFLGAVVFIFRSEKKQRLKILLVLVGIVLLQQGLKTALKSTFKEPRPYVEWLATEYQIPSSDFYALKRSERAKLIKDTVKQDEYIAKWQRKHWQAETGYSFPSGHMLFAAGWALFLIALFWQQRLYVLSIGLAIWAEGIAFSRMLLGMHWPIDIITSVIISACFALFGYYILRAWGILSKTD</sequence>